<evidence type="ECO:0000259" key="2">
    <source>
        <dbReference type="Pfam" id="PF04892"/>
    </source>
</evidence>
<protein>
    <recommendedName>
        <fullName evidence="2">VanZ-like domain-containing protein</fullName>
    </recommendedName>
</protein>
<keyword evidence="4" id="KW-1185">Reference proteome</keyword>
<dbReference type="OrthoDB" id="291892at2"/>
<feature type="domain" description="VanZ-like" evidence="2">
    <location>
        <begin position="25"/>
        <end position="171"/>
    </location>
</feature>
<proteinExistence type="predicted"/>
<dbReference type="InterPro" id="IPR006976">
    <property type="entry name" value="VanZ-like"/>
</dbReference>
<reference evidence="3 4" key="1">
    <citation type="submission" date="2018-09" db="EMBL/GenBank/DDBJ databases">
        <authorList>
            <person name="Postec A."/>
        </authorList>
    </citation>
    <scope>NUCLEOTIDE SEQUENCE [LARGE SCALE GENOMIC DNA]</scope>
    <source>
        <strain evidence="3">70B-A</strain>
    </source>
</reference>
<keyword evidence="1" id="KW-0812">Transmembrane</keyword>
<feature type="transmembrane region" description="Helical" evidence="1">
    <location>
        <begin position="16"/>
        <end position="36"/>
    </location>
</feature>
<evidence type="ECO:0000313" key="4">
    <source>
        <dbReference type="Proteomes" id="UP000279029"/>
    </source>
</evidence>
<sequence length="199" mass="22713">MDKNSNHHLFKNNKRFFLIFIFTGVVVGWIGLIFYFSSQPPSASNRQSKGAVDVFYMLDDHLDFTDSVIYEKAVYFFKQVVLQGRYETSNALIRKSAHVGIYLVLGFMVCLLSYYYHKRYHLAFILGVSIPTLVAVMDEFRQSFIGRTSSLSDVVLDGFGATVGTIICLLMLMLIKLGMFVRATMLKNMLKKNNQIKGD</sequence>
<dbReference type="Proteomes" id="UP000279029">
    <property type="component" value="Chromosome"/>
</dbReference>
<organism evidence="3 4">
    <name type="scientific">Petrocella atlantisensis</name>
    <dbReference type="NCBI Taxonomy" id="2173034"/>
    <lineage>
        <taxon>Bacteria</taxon>
        <taxon>Bacillati</taxon>
        <taxon>Bacillota</taxon>
        <taxon>Clostridia</taxon>
        <taxon>Lachnospirales</taxon>
        <taxon>Vallitaleaceae</taxon>
        <taxon>Petrocella</taxon>
    </lineage>
</organism>
<dbReference type="NCBIfam" id="NF037970">
    <property type="entry name" value="vanZ_1"/>
    <property type="match status" value="1"/>
</dbReference>
<evidence type="ECO:0000256" key="1">
    <source>
        <dbReference type="SAM" id="Phobius"/>
    </source>
</evidence>
<feature type="transmembrane region" description="Helical" evidence="1">
    <location>
        <begin position="158"/>
        <end position="181"/>
    </location>
</feature>
<accession>A0A3P7P754</accession>
<feature type="transmembrane region" description="Helical" evidence="1">
    <location>
        <begin position="97"/>
        <end position="115"/>
    </location>
</feature>
<name>A0A3P7P754_9FIRM</name>
<feature type="transmembrane region" description="Helical" evidence="1">
    <location>
        <begin position="122"/>
        <end position="138"/>
    </location>
</feature>
<keyword evidence="1" id="KW-1133">Transmembrane helix</keyword>
<dbReference type="EMBL" id="LR130778">
    <property type="protein sequence ID" value="VDN46143.1"/>
    <property type="molecule type" value="Genomic_DNA"/>
</dbReference>
<dbReference type="RefSeq" id="WP_125135705.1">
    <property type="nucleotide sequence ID" value="NZ_LR130778.1"/>
</dbReference>
<gene>
    <name evidence="3" type="ORF">PATL70BA_0297</name>
</gene>
<evidence type="ECO:0000313" key="3">
    <source>
        <dbReference type="EMBL" id="VDN46143.1"/>
    </source>
</evidence>
<keyword evidence="1" id="KW-0472">Membrane</keyword>
<dbReference type="KEGG" id="cbar:PATL70BA_0297"/>
<dbReference type="Pfam" id="PF04892">
    <property type="entry name" value="VanZ"/>
    <property type="match status" value="1"/>
</dbReference>
<dbReference type="AlphaFoldDB" id="A0A3P7P754"/>